<dbReference type="Proteomes" id="UP000492821">
    <property type="component" value="Unassembled WGS sequence"/>
</dbReference>
<keyword evidence="1" id="KW-0472">Membrane</keyword>
<proteinExistence type="predicted"/>
<dbReference type="WBParaSite" id="Pan_g21063.t1">
    <property type="protein sequence ID" value="Pan_g21063.t1"/>
    <property type="gene ID" value="Pan_g21063"/>
</dbReference>
<keyword evidence="1" id="KW-1133">Transmembrane helix</keyword>
<keyword evidence="2" id="KW-0732">Signal</keyword>
<feature type="transmembrane region" description="Helical" evidence="1">
    <location>
        <begin position="252"/>
        <end position="277"/>
    </location>
</feature>
<feature type="chain" id="PRO_5028938251" evidence="2">
    <location>
        <begin position="19"/>
        <end position="295"/>
    </location>
</feature>
<evidence type="ECO:0000313" key="4">
    <source>
        <dbReference type="WBParaSite" id="Pan_g21063.t1"/>
    </source>
</evidence>
<name>A0A7E4VIZ4_PANRE</name>
<accession>A0A7E4VIZ4</accession>
<sequence>MDPLHLLALLTLIVQTLSASFDEEWYTPENKSDFPRNILVKEFSKEWTTLEYNAFMKPLDFGFLKTAEAVSIKMSMATLLPYTKNANNYFGFKVHTTDGTREGVFALTNVIKDVTVHALRWKAMTGTRPKLNVFCYAKEAEMSVEAEFVDHTMQQFWCLDGTVGDKKHFAAVSAWMGAAVSNYEDFDKTDDEPQRRVIPATFFVKNQWDFVNRGLFWKFPTRHVVFPAKSRPEPAEPEAPEITIEVLDWKKLITWLCTALSIFIVCITFFIVTFVLIMRYRAQRQYAAAAAANRQ</sequence>
<dbReference type="AlphaFoldDB" id="A0A7E4VIZ4"/>
<keyword evidence="3" id="KW-1185">Reference proteome</keyword>
<reference evidence="3" key="1">
    <citation type="journal article" date="2013" name="Genetics">
        <title>The draft genome and transcriptome of Panagrellus redivivus are shaped by the harsh demands of a free-living lifestyle.</title>
        <authorList>
            <person name="Srinivasan J."/>
            <person name="Dillman A.R."/>
            <person name="Macchietto M.G."/>
            <person name="Heikkinen L."/>
            <person name="Lakso M."/>
            <person name="Fracchia K.M."/>
            <person name="Antoshechkin I."/>
            <person name="Mortazavi A."/>
            <person name="Wong G."/>
            <person name="Sternberg P.W."/>
        </authorList>
    </citation>
    <scope>NUCLEOTIDE SEQUENCE [LARGE SCALE GENOMIC DNA]</scope>
    <source>
        <strain evidence="3">MT8872</strain>
    </source>
</reference>
<evidence type="ECO:0000256" key="1">
    <source>
        <dbReference type="SAM" id="Phobius"/>
    </source>
</evidence>
<evidence type="ECO:0000313" key="3">
    <source>
        <dbReference type="Proteomes" id="UP000492821"/>
    </source>
</evidence>
<reference evidence="4" key="2">
    <citation type="submission" date="2020-10" db="UniProtKB">
        <authorList>
            <consortium name="WormBaseParasite"/>
        </authorList>
    </citation>
    <scope>IDENTIFICATION</scope>
</reference>
<keyword evidence="1" id="KW-0812">Transmembrane</keyword>
<protein>
    <submittedName>
        <fullName evidence="4">L-type lectin-like domain-containing protein</fullName>
    </submittedName>
</protein>
<evidence type="ECO:0000256" key="2">
    <source>
        <dbReference type="SAM" id="SignalP"/>
    </source>
</evidence>
<organism evidence="3 4">
    <name type="scientific">Panagrellus redivivus</name>
    <name type="common">Microworm</name>
    <dbReference type="NCBI Taxonomy" id="6233"/>
    <lineage>
        <taxon>Eukaryota</taxon>
        <taxon>Metazoa</taxon>
        <taxon>Ecdysozoa</taxon>
        <taxon>Nematoda</taxon>
        <taxon>Chromadorea</taxon>
        <taxon>Rhabditida</taxon>
        <taxon>Tylenchina</taxon>
        <taxon>Panagrolaimomorpha</taxon>
        <taxon>Panagrolaimoidea</taxon>
        <taxon>Panagrolaimidae</taxon>
        <taxon>Panagrellus</taxon>
    </lineage>
</organism>
<feature type="signal peptide" evidence="2">
    <location>
        <begin position="1"/>
        <end position="18"/>
    </location>
</feature>